<dbReference type="PRINTS" id="PR01657">
    <property type="entry name" value="MCMFAMILY"/>
</dbReference>
<dbReference type="AlphaFoldDB" id="A0A2H0NCL9"/>
<reference evidence="5 6" key="1">
    <citation type="submission" date="2017-09" db="EMBL/GenBank/DDBJ databases">
        <title>Depth-based differentiation of microbial function through sediment-hosted aquifers and enrichment of novel symbionts in the deep terrestrial subsurface.</title>
        <authorList>
            <person name="Probst A.J."/>
            <person name="Ladd B."/>
            <person name="Jarett J.K."/>
            <person name="Geller-Mcgrath D.E."/>
            <person name="Sieber C.M."/>
            <person name="Emerson J.B."/>
            <person name="Anantharaman K."/>
            <person name="Thomas B.C."/>
            <person name="Malmstrom R."/>
            <person name="Stieglmeier M."/>
            <person name="Klingl A."/>
            <person name="Woyke T."/>
            <person name="Ryan C.M."/>
            <person name="Banfield J.F."/>
        </authorList>
    </citation>
    <scope>NUCLEOTIDE SEQUENCE [LARGE SCALE GENOMIC DNA]</scope>
    <source>
        <strain evidence="5">CG11_big_fil_rev_8_21_14_0_20_38_23</strain>
    </source>
</reference>
<dbReference type="CDD" id="cd00009">
    <property type="entry name" value="AAA"/>
    <property type="match status" value="1"/>
</dbReference>
<dbReference type="InterPro" id="IPR000523">
    <property type="entry name" value="Mg_chelatse_chII-like_cat_dom"/>
</dbReference>
<evidence type="ECO:0000259" key="4">
    <source>
        <dbReference type="SMART" id="SM00382"/>
    </source>
</evidence>
<dbReference type="PANTHER" id="PTHR32039:SF7">
    <property type="entry name" value="COMPETENCE PROTEIN COMM"/>
    <property type="match status" value="1"/>
</dbReference>
<dbReference type="InterPro" id="IPR027417">
    <property type="entry name" value="P-loop_NTPase"/>
</dbReference>
<dbReference type="InterPro" id="IPR020568">
    <property type="entry name" value="Ribosomal_Su5_D2-typ_SF"/>
</dbReference>
<dbReference type="Pfam" id="PF13541">
    <property type="entry name" value="ChlI"/>
    <property type="match status" value="1"/>
</dbReference>
<proteinExistence type="inferred from homology"/>
<dbReference type="InterPro" id="IPR004482">
    <property type="entry name" value="Mg_chelat-rel"/>
</dbReference>
<dbReference type="SUPFAM" id="SSF54211">
    <property type="entry name" value="Ribosomal protein S5 domain 2-like"/>
    <property type="match status" value="1"/>
</dbReference>
<dbReference type="Pfam" id="PF01078">
    <property type="entry name" value="Mg_chelatase"/>
    <property type="match status" value="1"/>
</dbReference>
<sequence length="512" mass="56783">MSKTVAKIFSAELDGLNVELIEVEADINVGLHSFNIVGLADRAVTEAKERVNSALKNSGIKPPTKENRRITINLAPADIKKVGSCFDLAIALSYLLASEQIRPFDTGDKIFIGELSLDGSLRRINGALNISRLAKLKKIKYLFLPAVNAPEAAIIEGIKIIPVGNLISLIEHLEAKKEISPQPPTKVIPSYQEALVNLSDVKGQEFAKRALLIAASGNHHILMTGPPGTGKTMLAQALISILPPPSLEEIIEATQIYSSVGLTSENSFINYRPFRQPHHSASLVSLVGGGANPKPGEISLAHRGVLFLDELPEFHRDVLESLRQPLENGIINVSRSKKSVAFPARFMLVAAMNPCPCGYFGDSEKACRCTAYEILRYQKRISGPLLDRIDIQIGVPRVKIEELRQKGDIAKEKKWREMVSRARQIQKERFKGLYPKIHTNSEMSSKQVDSLIHLNNAAERFLKEAMEKSFLSARGYYRILKTAQTIADLENIPEIKTEHLAEAFQYRLKTEE</sequence>
<comment type="caution">
    <text evidence="5">The sequence shown here is derived from an EMBL/GenBank/DDBJ whole genome shotgun (WGS) entry which is preliminary data.</text>
</comment>
<dbReference type="EMBL" id="PCWR01000053">
    <property type="protein sequence ID" value="PIR06641.1"/>
    <property type="molecule type" value="Genomic_DNA"/>
</dbReference>
<dbReference type="InterPro" id="IPR045006">
    <property type="entry name" value="CHLI-like"/>
</dbReference>
<dbReference type="GO" id="GO:0003677">
    <property type="term" value="F:DNA binding"/>
    <property type="evidence" value="ECO:0007669"/>
    <property type="project" value="InterPro"/>
</dbReference>
<name>A0A2H0NCL9_9BACT</name>
<feature type="domain" description="AAA+ ATPase" evidence="4">
    <location>
        <begin position="217"/>
        <end position="399"/>
    </location>
</feature>
<dbReference type="InterPro" id="IPR025158">
    <property type="entry name" value="Mg_chelat-rel_C"/>
</dbReference>
<evidence type="ECO:0000256" key="1">
    <source>
        <dbReference type="ARBA" id="ARBA00006354"/>
    </source>
</evidence>
<protein>
    <submittedName>
        <fullName evidence="5">Magnesium chelatase</fullName>
    </submittedName>
</protein>
<dbReference type="InterPro" id="IPR014721">
    <property type="entry name" value="Ribsml_uS5_D2-typ_fold_subgr"/>
</dbReference>
<evidence type="ECO:0000313" key="5">
    <source>
        <dbReference type="EMBL" id="PIR06641.1"/>
    </source>
</evidence>
<gene>
    <name evidence="5" type="ORF">COV54_02355</name>
</gene>
<dbReference type="SUPFAM" id="SSF52540">
    <property type="entry name" value="P-loop containing nucleoside triphosphate hydrolases"/>
    <property type="match status" value="1"/>
</dbReference>
<dbReference type="Gene3D" id="3.30.230.10">
    <property type="match status" value="1"/>
</dbReference>
<dbReference type="Gene3D" id="3.40.50.300">
    <property type="entry name" value="P-loop containing nucleotide triphosphate hydrolases"/>
    <property type="match status" value="1"/>
</dbReference>
<dbReference type="PANTHER" id="PTHR32039">
    <property type="entry name" value="MAGNESIUM-CHELATASE SUBUNIT CHLI"/>
    <property type="match status" value="1"/>
</dbReference>
<dbReference type="InterPro" id="IPR001208">
    <property type="entry name" value="MCM_dom"/>
</dbReference>
<dbReference type="GO" id="GO:0005524">
    <property type="term" value="F:ATP binding"/>
    <property type="evidence" value="ECO:0007669"/>
    <property type="project" value="UniProtKB-KW"/>
</dbReference>
<dbReference type="NCBIfam" id="TIGR00368">
    <property type="entry name" value="YifB family Mg chelatase-like AAA ATPase"/>
    <property type="match status" value="1"/>
</dbReference>
<dbReference type="Proteomes" id="UP000228867">
    <property type="component" value="Unassembled WGS sequence"/>
</dbReference>
<accession>A0A2H0NCL9</accession>
<keyword evidence="2" id="KW-0547">Nucleotide-binding</keyword>
<comment type="similarity">
    <text evidence="1">Belongs to the Mg-chelatase subunits D/I family. ComM subfamily.</text>
</comment>
<organism evidence="5 6">
    <name type="scientific">Candidatus Jorgensenbacteria bacterium CG11_big_fil_rev_8_21_14_0_20_38_23</name>
    <dbReference type="NCBI Taxonomy" id="1974594"/>
    <lineage>
        <taxon>Bacteria</taxon>
        <taxon>Candidatus Joergenseniibacteriota</taxon>
    </lineage>
</organism>
<keyword evidence="3" id="KW-0067">ATP-binding</keyword>
<dbReference type="InterPro" id="IPR003593">
    <property type="entry name" value="AAA+_ATPase"/>
</dbReference>
<dbReference type="Pfam" id="PF13335">
    <property type="entry name" value="Mg_chelatase_C"/>
    <property type="match status" value="1"/>
</dbReference>
<dbReference type="SMART" id="SM00382">
    <property type="entry name" value="AAA"/>
    <property type="match status" value="1"/>
</dbReference>
<evidence type="ECO:0000256" key="2">
    <source>
        <dbReference type="ARBA" id="ARBA00022741"/>
    </source>
</evidence>
<evidence type="ECO:0000256" key="3">
    <source>
        <dbReference type="ARBA" id="ARBA00022840"/>
    </source>
</evidence>
<evidence type="ECO:0000313" key="6">
    <source>
        <dbReference type="Proteomes" id="UP000228867"/>
    </source>
</evidence>